<gene>
    <name evidence="1" type="ORF">M513_09631</name>
    <name evidence="2" type="ORF">M514_09631</name>
</gene>
<sequence length="87" mass="10206">WSQRRLTKRRIDLRPNELRRWATLNLCRLGSLLLRMAPPRLENRLARCELPNMSRWKTPGDPGMTCYVPAKRGKKRRLISVPSKPGN</sequence>
<evidence type="ECO:0000313" key="1">
    <source>
        <dbReference type="EMBL" id="KFD49520.1"/>
    </source>
</evidence>
<reference evidence="2 3" key="1">
    <citation type="journal article" date="2014" name="Nat. Genet.">
        <title>Genome and transcriptome of the porcine whipworm Trichuris suis.</title>
        <authorList>
            <person name="Jex A.R."/>
            <person name="Nejsum P."/>
            <person name="Schwarz E.M."/>
            <person name="Hu L."/>
            <person name="Young N.D."/>
            <person name="Hall R.S."/>
            <person name="Korhonen P.K."/>
            <person name="Liao S."/>
            <person name="Thamsborg S."/>
            <person name="Xia J."/>
            <person name="Xu P."/>
            <person name="Wang S."/>
            <person name="Scheerlinck J.P."/>
            <person name="Hofmann A."/>
            <person name="Sternberg P.W."/>
            <person name="Wang J."/>
            <person name="Gasser R.B."/>
        </authorList>
    </citation>
    <scope>NUCLEOTIDE SEQUENCE [LARGE SCALE GENOMIC DNA]</scope>
    <source>
        <strain evidence="2">DCEP-RM93F</strain>
        <strain evidence="1">DCEP-RM93M</strain>
    </source>
</reference>
<dbReference type="Proteomes" id="UP000030764">
    <property type="component" value="Unassembled WGS sequence"/>
</dbReference>
<proteinExistence type="predicted"/>
<name>A0A085N899_9BILA</name>
<evidence type="ECO:0000313" key="3">
    <source>
        <dbReference type="Proteomes" id="UP000030764"/>
    </source>
</evidence>
<dbReference type="Proteomes" id="UP000030758">
    <property type="component" value="Unassembled WGS sequence"/>
</dbReference>
<feature type="non-terminal residue" evidence="2">
    <location>
        <position position="87"/>
    </location>
</feature>
<dbReference type="EMBL" id="KL367534">
    <property type="protein sequence ID" value="KFD65695.1"/>
    <property type="molecule type" value="Genomic_DNA"/>
</dbReference>
<organism evidence="2">
    <name type="scientific">Trichuris suis</name>
    <name type="common">pig whipworm</name>
    <dbReference type="NCBI Taxonomy" id="68888"/>
    <lineage>
        <taxon>Eukaryota</taxon>
        <taxon>Metazoa</taxon>
        <taxon>Ecdysozoa</taxon>
        <taxon>Nematoda</taxon>
        <taxon>Enoplea</taxon>
        <taxon>Dorylaimia</taxon>
        <taxon>Trichinellida</taxon>
        <taxon>Trichuridae</taxon>
        <taxon>Trichuris</taxon>
    </lineage>
</organism>
<keyword evidence="3" id="KW-1185">Reference proteome</keyword>
<evidence type="ECO:0000313" key="2">
    <source>
        <dbReference type="EMBL" id="KFD65695.1"/>
    </source>
</evidence>
<protein>
    <submittedName>
        <fullName evidence="2">Uncharacterized protein</fullName>
    </submittedName>
</protein>
<accession>A0A085N899</accession>
<dbReference type="EMBL" id="KL363269">
    <property type="protein sequence ID" value="KFD49520.1"/>
    <property type="molecule type" value="Genomic_DNA"/>
</dbReference>
<feature type="non-terminal residue" evidence="2">
    <location>
        <position position="1"/>
    </location>
</feature>
<dbReference type="AlphaFoldDB" id="A0A085N899"/>